<reference evidence="5 6" key="1">
    <citation type="submission" date="2020-04" db="EMBL/GenBank/DDBJ databases">
        <title>Perkinsus olseni comparative genomics.</title>
        <authorList>
            <person name="Bogema D.R."/>
        </authorList>
    </citation>
    <scope>NUCLEOTIDE SEQUENCE [LARGE SCALE GENOMIC DNA]</scope>
    <source>
        <strain evidence="5 6">ATCC PRA-207</strain>
    </source>
</reference>
<keyword evidence="6" id="KW-1185">Reference proteome</keyword>
<dbReference type="NCBIfam" id="TIGR00714">
    <property type="entry name" value="hscB"/>
    <property type="match status" value="1"/>
</dbReference>
<sequence length="556" mass="62550">MLSSAVQKSGRRALPNTVAATRGLFAASAPRFTWTEIWWEHDPTPKVAQYRPYVCTVESGKVYWWCACGESKTQPWVDGHCKCSKREGGFRPRRWEPEHSGVRLFCGCKSCFSSPTWNGGCFTKWMQSNPAGGMVYCFAAAFCFGTVVNAKTLSTEEATPSLIDLVVRPGVEYDMLGSGMPLNLYEVGVDGVLVAEHDRKMVKASATIAEDGPYWICIGLSRNAMRVPSDVLLDLRYGGDAADFTQLANKDHLDATQVELHRIQVILKEYHKTLFYMRERDERMRQTTESTSTRLVMFSLLNAGIVIAAAGLQILYYRRVRFVQQQPAGQLVVSYRSFASSSAAACSNKDCCNLHCPKCDFVMNSFCPFCPSCDSLQPEKPRDCPTDYFCLLNQPHKYSIDTTGAEQCYRKLQNRLHPDKVAHIKGADPEVAAADSAMVNDAIKVLRSPLKRAEHLLQLETGVKADDDEADGMGNMDPSVLMEMLEYNEDIDDAEGDEKEMLKLTQENDDRIKECEDELTRLCDEARDWEAVETEVNRLRFLVRIDDRLKGTVNKM</sequence>
<dbReference type="EMBL" id="JABANO010030877">
    <property type="protein sequence ID" value="KAF4711149.1"/>
    <property type="molecule type" value="Genomic_DNA"/>
</dbReference>
<feature type="transmembrane region" description="Helical" evidence="3">
    <location>
        <begin position="295"/>
        <end position="317"/>
    </location>
</feature>
<dbReference type="InterPro" id="IPR036869">
    <property type="entry name" value="J_dom_sf"/>
</dbReference>
<dbReference type="Proteomes" id="UP000553632">
    <property type="component" value="Unassembled WGS sequence"/>
</dbReference>
<keyword evidence="3" id="KW-0812">Transmembrane</keyword>
<keyword evidence="2" id="KW-0143">Chaperone</keyword>
<dbReference type="InterPro" id="IPR036386">
    <property type="entry name" value="HscB_C_sf"/>
</dbReference>
<dbReference type="SUPFAM" id="SSF47144">
    <property type="entry name" value="HSC20 (HSCB), C-terminal oligomerisation domain"/>
    <property type="match status" value="1"/>
</dbReference>
<proteinExistence type="inferred from homology"/>
<dbReference type="GO" id="GO:0005739">
    <property type="term" value="C:mitochondrion"/>
    <property type="evidence" value="ECO:0007669"/>
    <property type="project" value="TreeGrafter"/>
</dbReference>
<evidence type="ECO:0000256" key="1">
    <source>
        <dbReference type="ARBA" id="ARBA00010476"/>
    </source>
</evidence>
<dbReference type="Gene3D" id="1.20.1280.20">
    <property type="entry name" value="HscB, C-terminal domain"/>
    <property type="match status" value="1"/>
</dbReference>
<comment type="caution">
    <text evidence="5">The sequence shown here is derived from an EMBL/GenBank/DDBJ whole genome shotgun (WGS) entry which is preliminary data.</text>
</comment>
<evidence type="ECO:0000313" key="6">
    <source>
        <dbReference type="Proteomes" id="UP000553632"/>
    </source>
</evidence>
<dbReference type="InterPro" id="IPR004640">
    <property type="entry name" value="HscB"/>
</dbReference>
<dbReference type="PANTHER" id="PTHR14021:SF15">
    <property type="entry name" value="IRON-SULFUR CLUSTER CO-CHAPERONE PROTEIN HSCB"/>
    <property type="match status" value="1"/>
</dbReference>
<dbReference type="Pfam" id="PF07743">
    <property type="entry name" value="HSCB_C"/>
    <property type="match status" value="1"/>
</dbReference>
<dbReference type="Gene3D" id="1.10.287.110">
    <property type="entry name" value="DnaJ domain"/>
    <property type="match status" value="1"/>
</dbReference>
<feature type="domain" description="J" evidence="4">
    <location>
        <begin position="387"/>
        <end position="471"/>
    </location>
</feature>
<accession>A0A7J6QRF0</accession>
<keyword evidence="3" id="KW-1133">Transmembrane helix</keyword>
<dbReference type="SUPFAM" id="SSF46565">
    <property type="entry name" value="Chaperone J-domain"/>
    <property type="match status" value="1"/>
</dbReference>
<dbReference type="PANTHER" id="PTHR14021">
    <property type="entry name" value="IRON-SULFUR CLUSTER CO-CHAPERONE PROTEIN HSCB"/>
    <property type="match status" value="1"/>
</dbReference>
<dbReference type="GO" id="GO:0051259">
    <property type="term" value="P:protein complex oligomerization"/>
    <property type="evidence" value="ECO:0007669"/>
    <property type="project" value="InterPro"/>
</dbReference>
<dbReference type="PROSITE" id="PS50076">
    <property type="entry name" value="DNAJ_2"/>
    <property type="match status" value="1"/>
</dbReference>
<name>A0A7J6QRF0_PEROL</name>
<evidence type="ECO:0000313" key="5">
    <source>
        <dbReference type="EMBL" id="KAF4711149.1"/>
    </source>
</evidence>
<dbReference type="Gene3D" id="3.40.5.90">
    <property type="entry name" value="CDGSH iron-sulfur domain, mitoNEET-type"/>
    <property type="match status" value="1"/>
</dbReference>
<dbReference type="GO" id="GO:0044571">
    <property type="term" value="P:[2Fe-2S] cluster assembly"/>
    <property type="evidence" value="ECO:0007669"/>
    <property type="project" value="InterPro"/>
</dbReference>
<organism evidence="5 6">
    <name type="scientific">Perkinsus olseni</name>
    <name type="common">Perkinsus atlanticus</name>
    <dbReference type="NCBI Taxonomy" id="32597"/>
    <lineage>
        <taxon>Eukaryota</taxon>
        <taxon>Sar</taxon>
        <taxon>Alveolata</taxon>
        <taxon>Perkinsozoa</taxon>
        <taxon>Perkinsea</taxon>
        <taxon>Perkinsida</taxon>
        <taxon>Perkinsidae</taxon>
        <taxon>Perkinsus</taxon>
    </lineage>
</organism>
<dbReference type="Pfam" id="PF01105">
    <property type="entry name" value="EMP24_GP25L"/>
    <property type="match status" value="1"/>
</dbReference>
<dbReference type="InterPro" id="IPR009073">
    <property type="entry name" value="HscB_oligo_C"/>
</dbReference>
<dbReference type="GO" id="GO:0001671">
    <property type="term" value="F:ATPase activator activity"/>
    <property type="evidence" value="ECO:0007669"/>
    <property type="project" value="InterPro"/>
</dbReference>
<protein>
    <submittedName>
        <fullName evidence="5">Vesicle-mediated transport</fullName>
    </submittedName>
</protein>
<gene>
    <name evidence="5" type="primary">TMED10_4</name>
    <name evidence="5" type="ORF">FOZ63_006013</name>
</gene>
<dbReference type="InterPro" id="IPR001623">
    <property type="entry name" value="DnaJ_domain"/>
</dbReference>
<evidence type="ECO:0000256" key="2">
    <source>
        <dbReference type="ARBA" id="ARBA00023186"/>
    </source>
</evidence>
<dbReference type="InterPro" id="IPR042216">
    <property type="entry name" value="MitoNEET_CISD"/>
</dbReference>
<keyword evidence="3" id="KW-0472">Membrane</keyword>
<evidence type="ECO:0000256" key="3">
    <source>
        <dbReference type="SAM" id="Phobius"/>
    </source>
</evidence>
<dbReference type="GO" id="GO:0051087">
    <property type="term" value="F:protein-folding chaperone binding"/>
    <property type="evidence" value="ECO:0007669"/>
    <property type="project" value="InterPro"/>
</dbReference>
<dbReference type="AlphaFoldDB" id="A0A7J6QRF0"/>
<dbReference type="InterPro" id="IPR009038">
    <property type="entry name" value="GOLD_dom"/>
</dbReference>
<evidence type="ECO:0000259" key="4">
    <source>
        <dbReference type="PROSITE" id="PS50076"/>
    </source>
</evidence>
<comment type="similarity">
    <text evidence="1">Belongs to the HscB family.</text>
</comment>
<dbReference type="SMART" id="SM01190">
    <property type="entry name" value="EMP24_GP25L"/>
    <property type="match status" value="1"/>
</dbReference>